<dbReference type="KEGG" id="acaf:CA12_11780"/>
<dbReference type="Pfam" id="PF13439">
    <property type="entry name" value="Glyco_transf_4"/>
    <property type="match status" value="1"/>
</dbReference>
<gene>
    <name evidence="3" type="primary">cotSA_1</name>
    <name evidence="3" type="ORF">CA12_11780</name>
</gene>
<organism evidence="3 4">
    <name type="scientific">Alienimonas californiensis</name>
    <dbReference type="NCBI Taxonomy" id="2527989"/>
    <lineage>
        <taxon>Bacteria</taxon>
        <taxon>Pseudomonadati</taxon>
        <taxon>Planctomycetota</taxon>
        <taxon>Planctomycetia</taxon>
        <taxon>Planctomycetales</taxon>
        <taxon>Planctomycetaceae</taxon>
        <taxon>Alienimonas</taxon>
    </lineage>
</organism>
<dbReference type="PANTHER" id="PTHR45947">
    <property type="entry name" value="SULFOQUINOVOSYL TRANSFERASE SQD2"/>
    <property type="match status" value="1"/>
</dbReference>
<dbReference type="CDD" id="cd03801">
    <property type="entry name" value="GT4_PimA-like"/>
    <property type="match status" value="1"/>
</dbReference>
<dbReference type="GO" id="GO:0016757">
    <property type="term" value="F:glycosyltransferase activity"/>
    <property type="evidence" value="ECO:0007669"/>
    <property type="project" value="UniProtKB-KW"/>
</dbReference>
<dbReference type="PANTHER" id="PTHR45947:SF3">
    <property type="entry name" value="SULFOQUINOVOSYL TRANSFERASE SQD2"/>
    <property type="match status" value="1"/>
</dbReference>
<keyword evidence="3" id="KW-0808">Transferase</keyword>
<sequence>MAFEYPSLHGGERSFLAVCGRLRERFELVALAPPDGPLAGALAAAGLPHIGCDVKDPPALHAALAEVRPALLHGNSLSVGRVLGRMKDDPEAPPPCPVTAHLRDILNLSNRATRDLGRCDALVAVSAATRDHHVARGLPAERVAVVHNGIDSGAFLAGVNREGARSSVRDELNVPADGPLILSVGQIGLRKGWDVLAEAAGLVRSEPAPHFLAVGERWSRKDESVRFEADVFAAWNENAPGRVHRLGARTDVSRLLAAADLLAHPARQEPFGRVLLEAAAAGTPIVATAVGGTPEMLGDACAAVPPDDPAALAAALDRLLNDAAERSRLADAARRRADGFTVERSAAGLASVWEGVIEGR</sequence>
<evidence type="ECO:0000259" key="2">
    <source>
        <dbReference type="Pfam" id="PF13439"/>
    </source>
</evidence>
<keyword evidence="4" id="KW-1185">Reference proteome</keyword>
<dbReference type="Gene3D" id="3.40.50.2000">
    <property type="entry name" value="Glycogen Phosphorylase B"/>
    <property type="match status" value="2"/>
</dbReference>
<dbReference type="SUPFAM" id="SSF53756">
    <property type="entry name" value="UDP-Glycosyltransferase/glycogen phosphorylase"/>
    <property type="match status" value="1"/>
</dbReference>
<reference evidence="3 4" key="1">
    <citation type="submission" date="2019-02" db="EMBL/GenBank/DDBJ databases">
        <title>Deep-cultivation of Planctomycetes and their phenomic and genomic characterization uncovers novel biology.</title>
        <authorList>
            <person name="Wiegand S."/>
            <person name="Jogler M."/>
            <person name="Boedeker C."/>
            <person name="Pinto D."/>
            <person name="Vollmers J."/>
            <person name="Rivas-Marin E."/>
            <person name="Kohn T."/>
            <person name="Peeters S.H."/>
            <person name="Heuer A."/>
            <person name="Rast P."/>
            <person name="Oberbeckmann S."/>
            <person name="Bunk B."/>
            <person name="Jeske O."/>
            <person name="Meyerdierks A."/>
            <person name="Storesund J.E."/>
            <person name="Kallscheuer N."/>
            <person name="Luecker S."/>
            <person name="Lage O.M."/>
            <person name="Pohl T."/>
            <person name="Merkel B.J."/>
            <person name="Hornburger P."/>
            <person name="Mueller R.-W."/>
            <person name="Bruemmer F."/>
            <person name="Labrenz M."/>
            <person name="Spormann A.M."/>
            <person name="Op den Camp H."/>
            <person name="Overmann J."/>
            <person name="Amann R."/>
            <person name="Jetten M.S.M."/>
            <person name="Mascher T."/>
            <person name="Medema M.H."/>
            <person name="Devos D.P."/>
            <person name="Kaster A.-K."/>
            <person name="Ovreas L."/>
            <person name="Rohde M."/>
            <person name="Galperin M.Y."/>
            <person name="Jogler C."/>
        </authorList>
    </citation>
    <scope>NUCLEOTIDE SEQUENCE [LARGE SCALE GENOMIC DNA]</scope>
    <source>
        <strain evidence="3 4">CA12</strain>
    </source>
</reference>
<dbReference type="EMBL" id="CP036265">
    <property type="protein sequence ID" value="QDT15097.1"/>
    <property type="molecule type" value="Genomic_DNA"/>
</dbReference>
<evidence type="ECO:0000259" key="1">
    <source>
        <dbReference type="Pfam" id="PF00534"/>
    </source>
</evidence>
<dbReference type="Proteomes" id="UP000318741">
    <property type="component" value="Chromosome"/>
</dbReference>
<dbReference type="InterPro" id="IPR028098">
    <property type="entry name" value="Glyco_trans_4-like_N"/>
</dbReference>
<keyword evidence="3" id="KW-0946">Virion</keyword>
<evidence type="ECO:0000313" key="4">
    <source>
        <dbReference type="Proteomes" id="UP000318741"/>
    </source>
</evidence>
<dbReference type="InterPro" id="IPR001296">
    <property type="entry name" value="Glyco_trans_1"/>
</dbReference>
<keyword evidence="3" id="KW-0328">Glycosyltransferase</keyword>
<dbReference type="EC" id="2.4.-.-" evidence="3"/>
<feature type="domain" description="Glycosyltransferase subfamily 4-like N-terminal" evidence="2">
    <location>
        <begin position="10"/>
        <end position="151"/>
    </location>
</feature>
<proteinExistence type="predicted"/>
<dbReference type="AlphaFoldDB" id="A0A517P6T5"/>
<accession>A0A517P6T5</accession>
<feature type="domain" description="Glycosyl transferase family 1" evidence="1">
    <location>
        <begin position="168"/>
        <end position="336"/>
    </location>
</feature>
<keyword evidence="3" id="KW-0167">Capsid protein</keyword>
<evidence type="ECO:0000313" key="3">
    <source>
        <dbReference type="EMBL" id="QDT15097.1"/>
    </source>
</evidence>
<protein>
    <submittedName>
        <fullName evidence="3">Spore coat protein SA</fullName>
        <ecNumber evidence="3">2.4.-.-</ecNumber>
    </submittedName>
</protein>
<dbReference type="Pfam" id="PF00534">
    <property type="entry name" value="Glycos_transf_1"/>
    <property type="match status" value="1"/>
</dbReference>
<name>A0A517P6T5_9PLAN</name>
<dbReference type="InterPro" id="IPR050194">
    <property type="entry name" value="Glycosyltransferase_grp1"/>
</dbReference>